<dbReference type="GO" id="GO:0005886">
    <property type="term" value="C:plasma membrane"/>
    <property type="evidence" value="ECO:0007669"/>
    <property type="project" value="UniProtKB-SubCell"/>
</dbReference>
<dbReference type="SMART" id="SM00382">
    <property type="entry name" value="AAA"/>
    <property type="match status" value="2"/>
</dbReference>
<dbReference type="PANTHER" id="PTHR43790">
    <property type="entry name" value="CARBOHYDRATE TRANSPORT ATP-BINDING PROTEIN MG119-RELATED"/>
    <property type="match status" value="1"/>
</dbReference>
<dbReference type="PROSITE" id="PS50893">
    <property type="entry name" value="ABC_TRANSPORTER_2"/>
    <property type="match status" value="2"/>
</dbReference>
<dbReference type="Gene3D" id="3.40.50.300">
    <property type="entry name" value="P-loop containing nucleotide triphosphate hydrolases"/>
    <property type="match status" value="2"/>
</dbReference>
<keyword evidence="9" id="KW-1278">Translocase</keyword>
<dbReference type="InterPro" id="IPR050107">
    <property type="entry name" value="ABC_carbohydrate_import_ATPase"/>
</dbReference>
<gene>
    <name evidence="12" type="primary">rbsA1</name>
    <name evidence="12" type="ORF">KTA_24490</name>
</gene>
<dbReference type="PROSITE" id="PS00211">
    <property type="entry name" value="ABC_TRANSPORTER_1"/>
    <property type="match status" value="1"/>
</dbReference>
<evidence type="ECO:0000256" key="8">
    <source>
        <dbReference type="ARBA" id="ARBA00022840"/>
    </source>
</evidence>
<dbReference type="FunFam" id="3.40.50.300:FF:000127">
    <property type="entry name" value="Ribose import ATP-binding protein RbsA"/>
    <property type="match status" value="1"/>
</dbReference>
<dbReference type="CDD" id="cd03216">
    <property type="entry name" value="ABC_Carb_Monos_I"/>
    <property type="match status" value="1"/>
</dbReference>
<evidence type="ECO:0000256" key="2">
    <source>
        <dbReference type="ARBA" id="ARBA00004533"/>
    </source>
</evidence>
<name>A0A455T342_9CHLR</name>
<dbReference type="InterPro" id="IPR003439">
    <property type="entry name" value="ABC_transporter-like_ATP-bd"/>
</dbReference>
<dbReference type="FunFam" id="3.40.50.300:FF:000126">
    <property type="entry name" value="Galactose/methyl galactoside import ATP-binding protein MglA"/>
    <property type="match status" value="1"/>
</dbReference>
<accession>A0A455T342</accession>
<protein>
    <submittedName>
        <fullName evidence="12">Ribose import ATP-binding protein RbsA 1</fullName>
    </submittedName>
</protein>
<keyword evidence="6" id="KW-0677">Repeat</keyword>
<evidence type="ECO:0000256" key="1">
    <source>
        <dbReference type="ARBA" id="ARBA00004202"/>
    </source>
</evidence>
<dbReference type="InterPro" id="IPR003593">
    <property type="entry name" value="AAA+_ATPase"/>
</dbReference>
<keyword evidence="4" id="KW-1003">Cell membrane</keyword>
<evidence type="ECO:0000256" key="9">
    <source>
        <dbReference type="ARBA" id="ARBA00022967"/>
    </source>
</evidence>
<feature type="domain" description="ABC transporter" evidence="11">
    <location>
        <begin position="259"/>
        <end position="503"/>
    </location>
</feature>
<keyword evidence="10" id="KW-0472">Membrane</keyword>
<dbReference type="PANTHER" id="PTHR43790:SF3">
    <property type="entry name" value="D-ALLOSE IMPORT ATP-BINDING PROTEIN ALSA-RELATED"/>
    <property type="match status" value="1"/>
</dbReference>
<keyword evidence="7" id="KW-0547">Nucleotide-binding</keyword>
<dbReference type="AlphaFoldDB" id="A0A455T342"/>
<evidence type="ECO:0000256" key="7">
    <source>
        <dbReference type="ARBA" id="ARBA00022741"/>
    </source>
</evidence>
<evidence type="ECO:0000256" key="4">
    <source>
        <dbReference type="ARBA" id="ARBA00022475"/>
    </source>
</evidence>
<dbReference type="CDD" id="cd03215">
    <property type="entry name" value="ABC_Carb_Monos_II"/>
    <property type="match status" value="1"/>
</dbReference>
<keyword evidence="3" id="KW-0813">Transport</keyword>
<dbReference type="EMBL" id="AP019377">
    <property type="protein sequence ID" value="BBH94250.1"/>
    <property type="molecule type" value="Genomic_DNA"/>
</dbReference>
<dbReference type="GO" id="GO:0005524">
    <property type="term" value="F:ATP binding"/>
    <property type="evidence" value="ECO:0007669"/>
    <property type="project" value="UniProtKB-KW"/>
</dbReference>
<evidence type="ECO:0000256" key="10">
    <source>
        <dbReference type="ARBA" id="ARBA00023136"/>
    </source>
</evidence>
<keyword evidence="8 12" id="KW-0067">ATP-binding</keyword>
<evidence type="ECO:0000313" key="12">
    <source>
        <dbReference type="EMBL" id="BBH94250.1"/>
    </source>
</evidence>
<dbReference type="GO" id="GO:0015749">
    <property type="term" value="P:monosaccharide transmembrane transport"/>
    <property type="evidence" value="ECO:0007669"/>
    <property type="project" value="UniProtKB-ARBA"/>
</dbReference>
<dbReference type="InterPro" id="IPR027417">
    <property type="entry name" value="P-loop_NTPase"/>
</dbReference>
<evidence type="ECO:0000259" key="11">
    <source>
        <dbReference type="PROSITE" id="PS50893"/>
    </source>
</evidence>
<evidence type="ECO:0000256" key="3">
    <source>
        <dbReference type="ARBA" id="ARBA00022448"/>
    </source>
</evidence>
<proteinExistence type="predicted"/>
<evidence type="ECO:0000256" key="6">
    <source>
        <dbReference type="ARBA" id="ARBA00022737"/>
    </source>
</evidence>
<dbReference type="SUPFAM" id="SSF52540">
    <property type="entry name" value="P-loop containing nucleoside triphosphate hydrolases"/>
    <property type="match status" value="2"/>
</dbReference>
<dbReference type="Pfam" id="PF00005">
    <property type="entry name" value="ABC_tran"/>
    <property type="match status" value="2"/>
</dbReference>
<comment type="subcellular location">
    <subcellularLocation>
        <location evidence="2">Cell inner membrane</location>
    </subcellularLocation>
    <subcellularLocation>
        <location evidence="1">Cell membrane</location>
        <topology evidence="1">Peripheral membrane protein</topology>
    </subcellularLocation>
</comment>
<keyword evidence="5" id="KW-0762">Sugar transport</keyword>
<sequence length="509" mass="55955">MEIAAPQAAVPVIELVGVSKSFGAIQALKEVDLSLYAGEVHALVGENGAGKSTLVKILAGVHRPDRGLLKINGEVVELRSPAQAQAAGIAVIHQEPTLFPDLDVAENVFMGHQPRDRLGRIDWRRMYREVDQLLQSLGVELNVYLPVRGLSVADRQLVEIARALSQDARVLIMDEPTASLSPREVDDLFGIVEQLRARQVAILFVSHRLEEVFRLASRVTVLRDGQRVITAPAQTLTPEETIRHMVGRELAALFPKEEAAIGDVVLEVRHLTRAGVFRDVSFQLRRGEILGLAGLVGAGRTEVARVLFGIDQAESGEILIDGRPVTIRSPRDAMRYGIAYVPEDRHQQGLILDFSIAKNITLSILRRIARFLLVRSRQELKIAADYAERLRVRGGRLTQPVRALSGGNQQKVVLGKWLATEPRILILDEPTRGIDIGAKAEVHRIISELAARGLAILLISSELPEILAMADRVLVMHEGRVSGLFSRAEADQEKVMLAATGQNGSRESR</sequence>
<dbReference type="InterPro" id="IPR017871">
    <property type="entry name" value="ABC_transporter-like_CS"/>
</dbReference>
<dbReference type="GO" id="GO:0016887">
    <property type="term" value="F:ATP hydrolysis activity"/>
    <property type="evidence" value="ECO:0007669"/>
    <property type="project" value="InterPro"/>
</dbReference>
<reference evidence="12" key="1">
    <citation type="submission" date="2018-12" db="EMBL/GenBank/DDBJ databases">
        <title>Novel natural products biosynthetic potential of the class Ktedonobacteria.</title>
        <authorList>
            <person name="Zheng Y."/>
            <person name="Saitou A."/>
            <person name="Wang C.M."/>
            <person name="Toyoda A."/>
            <person name="Minakuchi Y."/>
            <person name="Sekiguchi Y."/>
            <person name="Ueda K."/>
            <person name="Takano H."/>
            <person name="Sakai Y."/>
            <person name="Yokota A."/>
            <person name="Yabe S."/>
        </authorList>
    </citation>
    <scope>NUCLEOTIDE SEQUENCE</scope>
    <source>
        <strain evidence="12">A3-2</strain>
    </source>
</reference>
<evidence type="ECO:0000256" key="5">
    <source>
        <dbReference type="ARBA" id="ARBA00022597"/>
    </source>
</evidence>
<feature type="domain" description="ABC transporter" evidence="11">
    <location>
        <begin position="13"/>
        <end position="249"/>
    </location>
</feature>
<organism evidence="12">
    <name type="scientific">Thermogemmatispora argillosa</name>
    <dbReference type="NCBI Taxonomy" id="2045280"/>
    <lineage>
        <taxon>Bacteria</taxon>
        <taxon>Bacillati</taxon>
        <taxon>Chloroflexota</taxon>
        <taxon>Ktedonobacteria</taxon>
        <taxon>Thermogemmatisporales</taxon>
        <taxon>Thermogemmatisporaceae</taxon>
        <taxon>Thermogemmatispora</taxon>
    </lineage>
</organism>